<comment type="caution">
    <text evidence="2">The sequence shown here is derived from an EMBL/GenBank/DDBJ whole genome shotgun (WGS) entry which is preliminary data.</text>
</comment>
<evidence type="ECO:0000313" key="2">
    <source>
        <dbReference type="EMBL" id="KAH3708816.1"/>
    </source>
</evidence>
<dbReference type="EMBL" id="JAIWYP010000014">
    <property type="protein sequence ID" value="KAH3708816.1"/>
    <property type="molecule type" value="Genomic_DNA"/>
</dbReference>
<reference evidence="2" key="1">
    <citation type="journal article" date="2019" name="bioRxiv">
        <title>The Genome of the Zebra Mussel, Dreissena polymorpha: A Resource for Invasive Species Research.</title>
        <authorList>
            <person name="McCartney M.A."/>
            <person name="Auch B."/>
            <person name="Kono T."/>
            <person name="Mallez S."/>
            <person name="Zhang Y."/>
            <person name="Obille A."/>
            <person name="Becker A."/>
            <person name="Abrahante J.E."/>
            <person name="Garbe J."/>
            <person name="Badalamenti J.P."/>
            <person name="Herman A."/>
            <person name="Mangelson H."/>
            <person name="Liachko I."/>
            <person name="Sullivan S."/>
            <person name="Sone E.D."/>
            <person name="Koren S."/>
            <person name="Silverstein K.A.T."/>
            <person name="Beckman K.B."/>
            <person name="Gohl D.M."/>
        </authorList>
    </citation>
    <scope>NUCLEOTIDE SEQUENCE</scope>
    <source>
        <strain evidence="2">Duluth1</strain>
        <tissue evidence="2">Whole animal</tissue>
    </source>
</reference>
<evidence type="ECO:0000313" key="3">
    <source>
        <dbReference type="Proteomes" id="UP000828390"/>
    </source>
</evidence>
<keyword evidence="3" id="KW-1185">Reference proteome</keyword>
<feature type="region of interest" description="Disordered" evidence="1">
    <location>
        <begin position="1"/>
        <end position="23"/>
    </location>
</feature>
<gene>
    <name evidence="2" type="ORF">DPMN_068275</name>
</gene>
<evidence type="ECO:0000256" key="1">
    <source>
        <dbReference type="SAM" id="MobiDB-lite"/>
    </source>
</evidence>
<feature type="compositionally biased region" description="Basic and acidic residues" evidence="1">
    <location>
        <begin position="1"/>
        <end position="11"/>
    </location>
</feature>
<protein>
    <submittedName>
        <fullName evidence="2">Uncharacterized protein</fullName>
    </submittedName>
</protein>
<name>A0A9D3Z1B0_DREPO</name>
<proteinExistence type="predicted"/>
<sequence>MLQKSVTDRQTNRQTHRQTHKAQTIRDNKLYWTFTTKKEIFIERIGIVSHMAIAPRKKLQKTHLSRGLPDLAKAQSTNEALLTQAANDSVEKMVNSRKR</sequence>
<dbReference type="Proteomes" id="UP000828390">
    <property type="component" value="Unassembled WGS sequence"/>
</dbReference>
<accession>A0A9D3Z1B0</accession>
<organism evidence="2 3">
    <name type="scientific">Dreissena polymorpha</name>
    <name type="common">Zebra mussel</name>
    <name type="synonym">Mytilus polymorpha</name>
    <dbReference type="NCBI Taxonomy" id="45954"/>
    <lineage>
        <taxon>Eukaryota</taxon>
        <taxon>Metazoa</taxon>
        <taxon>Spiralia</taxon>
        <taxon>Lophotrochozoa</taxon>
        <taxon>Mollusca</taxon>
        <taxon>Bivalvia</taxon>
        <taxon>Autobranchia</taxon>
        <taxon>Heteroconchia</taxon>
        <taxon>Euheterodonta</taxon>
        <taxon>Imparidentia</taxon>
        <taxon>Neoheterodontei</taxon>
        <taxon>Myida</taxon>
        <taxon>Dreissenoidea</taxon>
        <taxon>Dreissenidae</taxon>
        <taxon>Dreissena</taxon>
    </lineage>
</organism>
<reference evidence="2" key="2">
    <citation type="submission" date="2020-11" db="EMBL/GenBank/DDBJ databases">
        <authorList>
            <person name="McCartney M.A."/>
            <person name="Auch B."/>
            <person name="Kono T."/>
            <person name="Mallez S."/>
            <person name="Becker A."/>
            <person name="Gohl D.M."/>
            <person name="Silverstein K.A.T."/>
            <person name="Koren S."/>
            <person name="Bechman K.B."/>
            <person name="Herman A."/>
            <person name="Abrahante J.E."/>
            <person name="Garbe J."/>
        </authorList>
    </citation>
    <scope>NUCLEOTIDE SEQUENCE</scope>
    <source>
        <strain evidence="2">Duluth1</strain>
        <tissue evidence="2">Whole animal</tissue>
    </source>
</reference>
<dbReference type="AlphaFoldDB" id="A0A9D3Z1B0"/>